<dbReference type="Proteomes" id="UP000203549">
    <property type="component" value="Segment"/>
</dbReference>
<evidence type="ECO:0000313" key="2">
    <source>
        <dbReference type="Proteomes" id="UP000203549"/>
    </source>
</evidence>
<evidence type="ECO:0000313" key="1">
    <source>
        <dbReference type="EMBL" id="AEB00372.1"/>
    </source>
</evidence>
<organism evidence="1 2">
    <name type="scientific">Clostera anachoreta granulovirus</name>
    <dbReference type="NCBI Taxonomy" id="283675"/>
    <lineage>
        <taxon>Viruses</taxon>
        <taxon>Viruses incertae sedis</taxon>
        <taxon>Naldaviricetes</taxon>
        <taxon>Lefavirales</taxon>
        <taxon>Baculoviridae</taxon>
        <taxon>Betabaculovirus</taxon>
        <taxon>Betabaculovirus clanachoretae</taxon>
    </lineage>
</organism>
<dbReference type="EMBL" id="HQ116624">
    <property type="protein sequence ID" value="AEB00372.1"/>
    <property type="molecule type" value="Genomic_DNA"/>
</dbReference>
<keyword evidence="2" id="KW-1185">Reference proteome</keyword>
<sequence length="86" mass="10115">MNHDYSHNYVADGAHRHQDIEKVQREIIQQHKYLETQVNKLKDTIYSMRQEYSQCGSNSCGEGHRVRINSAINDVRAYGNYGIKRF</sequence>
<reference evidence="1 2" key="1">
    <citation type="journal article" date="2011" name="Arch. Virol.">
        <title>Genomic sequencing and analysis of Clostera anachoreta granulovirus.</title>
        <authorList>
            <person name="Liang Z."/>
            <person name="Zhang X."/>
            <person name="Yin X."/>
            <person name="Cao S."/>
            <person name="Xu F."/>
        </authorList>
    </citation>
    <scope>NUCLEOTIDE SEQUENCE [LARGE SCALE GENOMIC DNA]</scope>
    <source>
        <strain evidence="1">ClanGV-HBHN</strain>
    </source>
</reference>
<dbReference type="RefSeq" id="YP_004376292.1">
    <property type="nucleotide sequence ID" value="NC_015398.1"/>
</dbReference>
<name>F4ZKW1_9BBAC</name>
<dbReference type="KEGG" id="vg:10722965"/>
<dbReference type="OrthoDB" id="19972at10239"/>
<accession>F4ZKW1</accession>
<dbReference type="GeneID" id="10722965"/>
<protein>
    <submittedName>
        <fullName evidence="1">Uncharacterized protein</fullName>
    </submittedName>
</protein>
<proteinExistence type="predicted"/>